<dbReference type="RefSeq" id="WP_133038963.1">
    <property type="nucleotide sequence ID" value="NZ_BMXW01000004.1"/>
</dbReference>
<accession>A0A4R2FL23</accession>
<evidence type="ECO:0000313" key="3">
    <source>
        <dbReference type="Proteomes" id="UP000294832"/>
    </source>
</evidence>
<protein>
    <submittedName>
        <fullName evidence="2">Uncharacterized protein</fullName>
    </submittedName>
</protein>
<feature type="compositionally biased region" description="Low complexity" evidence="1">
    <location>
        <begin position="73"/>
        <end position="90"/>
    </location>
</feature>
<feature type="compositionally biased region" description="Polar residues" evidence="1">
    <location>
        <begin position="1"/>
        <end position="18"/>
    </location>
</feature>
<dbReference type="Proteomes" id="UP000294832">
    <property type="component" value="Unassembled WGS sequence"/>
</dbReference>
<reference evidence="2 3" key="1">
    <citation type="submission" date="2019-03" db="EMBL/GenBank/DDBJ databases">
        <title>Freshwater and sediment microbial communities from various areas in North America, analyzing microbe dynamics in response to fracking.</title>
        <authorList>
            <person name="Lamendella R."/>
        </authorList>
    </citation>
    <scope>NUCLEOTIDE SEQUENCE [LARGE SCALE GENOMIC DNA]</scope>
    <source>
        <strain evidence="2 3">74A</strain>
    </source>
</reference>
<gene>
    <name evidence="2" type="ORF">EDC91_11283</name>
</gene>
<dbReference type="AlphaFoldDB" id="A0A4R2FL23"/>
<organism evidence="2 3">
    <name type="scientific">Shewanella fodinae</name>
    <dbReference type="NCBI Taxonomy" id="552357"/>
    <lineage>
        <taxon>Bacteria</taxon>
        <taxon>Pseudomonadati</taxon>
        <taxon>Pseudomonadota</taxon>
        <taxon>Gammaproteobacteria</taxon>
        <taxon>Alteromonadales</taxon>
        <taxon>Shewanellaceae</taxon>
        <taxon>Shewanella</taxon>
    </lineage>
</organism>
<dbReference type="OrthoDB" id="6402406at2"/>
<comment type="caution">
    <text evidence="2">The sequence shown here is derived from an EMBL/GenBank/DDBJ whole genome shotgun (WGS) entry which is preliminary data.</text>
</comment>
<proteinExistence type="predicted"/>
<evidence type="ECO:0000313" key="2">
    <source>
        <dbReference type="EMBL" id="TCN84308.1"/>
    </source>
</evidence>
<feature type="region of interest" description="Disordered" evidence="1">
    <location>
        <begin position="1"/>
        <end position="166"/>
    </location>
</feature>
<dbReference type="EMBL" id="SLWF01000012">
    <property type="protein sequence ID" value="TCN84308.1"/>
    <property type="molecule type" value="Genomic_DNA"/>
</dbReference>
<feature type="compositionally biased region" description="Polar residues" evidence="1">
    <location>
        <begin position="48"/>
        <end position="64"/>
    </location>
</feature>
<name>A0A4R2FL23_9GAMM</name>
<sequence>MQLVSNYPQVPLATSNPATDAARVEGQQRPPVIPPQQPAKGHEERAFNPQNERTADTAQQNARLASQVHERQQQSNQQQQQQNSQEQKQQGKSLFAAMLVKPALDRKDIRNAVNTPTAQAAQQQDKQQHPLPGQSDDFYRDLGSRIGDYYRQQTSPASAASLDAKA</sequence>
<evidence type="ECO:0000256" key="1">
    <source>
        <dbReference type="SAM" id="MobiDB-lite"/>
    </source>
</evidence>
<keyword evidence="3" id="KW-1185">Reference proteome</keyword>